<protein>
    <submittedName>
        <fullName evidence="1">Transporter substrate-binding domain-containing protein</fullName>
    </submittedName>
</protein>
<keyword evidence="2" id="KW-1185">Reference proteome</keyword>
<dbReference type="Proteomes" id="UP000484015">
    <property type="component" value="Unassembled WGS sequence"/>
</dbReference>
<dbReference type="EMBL" id="WNLA01000012">
    <property type="protein sequence ID" value="MTW03836.1"/>
    <property type="molecule type" value="Genomic_DNA"/>
</dbReference>
<evidence type="ECO:0000313" key="2">
    <source>
        <dbReference type="Proteomes" id="UP000484015"/>
    </source>
</evidence>
<organism evidence="1 2">
    <name type="scientific">Pseudoduganella ginsengisoli</name>
    <dbReference type="NCBI Taxonomy" id="1462440"/>
    <lineage>
        <taxon>Bacteria</taxon>
        <taxon>Pseudomonadati</taxon>
        <taxon>Pseudomonadota</taxon>
        <taxon>Betaproteobacteria</taxon>
        <taxon>Burkholderiales</taxon>
        <taxon>Oxalobacteraceae</taxon>
        <taxon>Telluria group</taxon>
        <taxon>Pseudoduganella</taxon>
    </lineage>
</organism>
<dbReference type="AlphaFoldDB" id="A0A6L6Q2X5"/>
<proteinExistence type="predicted"/>
<dbReference type="SUPFAM" id="SSF53850">
    <property type="entry name" value="Periplasmic binding protein-like II"/>
    <property type="match status" value="1"/>
</dbReference>
<reference evidence="1 2" key="1">
    <citation type="submission" date="2019-11" db="EMBL/GenBank/DDBJ databases">
        <title>Type strains purchased from KCTC, JCM and DSMZ.</title>
        <authorList>
            <person name="Lu H."/>
        </authorList>
    </citation>
    <scope>NUCLEOTIDE SEQUENCE [LARGE SCALE GENOMIC DNA]</scope>
    <source>
        <strain evidence="1 2">KCTC 42409</strain>
    </source>
</reference>
<dbReference type="Gene3D" id="3.40.190.10">
    <property type="entry name" value="Periplasmic binding protein-like II"/>
    <property type="match status" value="2"/>
</dbReference>
<gene>
    <name evidence="1" type="ORF">GM668_17270</name>
</gene>
<dbReference type="OrthoDB" id="8592924at2"/>
<sequence>MTATTLAMAMAAHAQTLAQPSCTREIQVPVAPIGMSVTQLENGAVGGIYPEIFQHATAKAGCKFVYSIVPRARLEVLFEMGKADLLVPASRTPARDKHGTFVPMIGHRATLLSLAGGTRAPLTSAQDLLDRKELRVAVVRGYDFGEQYQWLVRELSRQGRLYQETDTVAIARLMQAGAIDVTIMGPTTFLGAVQRDARVAALADKLRVEPIAELPWSWSGIYISRHSLSPEDQATLRDLMERIAKSPAILEAFQHTYKQDWLAESVRPR</sequence>
<accession>A0A6L6Q2X5</accession>
<comment type="caution">
    <text evidence="1">The sequence shown here is derived from an EMBL/GenBank/DDBJ whole genome shotgun (WGS) entry which is preliminary data.</text>
</comment>
<evidence type="ECO:0000313" key="1">
    <source>
        <dbReference type="EMBL" id="MTW03836.1"/>
    </source>
</evidence>
<name>A0A6L6Q2X5_9BURK</name>